<feature type="region of interest" description="Disordered" evidence="6">
    <location>
        <begin position="1"/>
        <end position="26"/>
    </location>
</feature>
<dbReference type="Proteomes" id="UP000792457">
    <property type="component" value="Unassembled WGS sequence"/>
</dbReference>
<keyword evidence="3 7" id="KW-0812">Transmembrane</keyword>
<keyword evidence="5 7" id="KW-0472">Membrane</keyword>
<dbReference type="AlphaFoldDB" id="A0A8K0KQB1"/>
<reference evidence="8" key="2">
    <citation type="submission" date="2017-10" db="EMBL/GenBank/DDBJ databases">
        <title>Ladona fulva Genome sequencing and assembly.</title>
        <authorList>
            <person name="Murali S."/>
            <person name="Richards S."/>
            <person name="Bandaranaike D."/>
            <person name="Bellair M."/>
            <person name="Blankenburg K."/>
            <person name="Chao H."/>
            <person name="Dinh H."/>
            <person name="Doddapaneni H."/>
            <person name="Dugan-Rocha S."/>
            <person name="Elkadiri S."/>
            <person name="Gnanaolivu R."/>
            <person name="Hernandez B."/>
            <person name="Skinner E."/>
            <person name="Javaid M."/>
            <person name="Lee S."/>
            <person name="Li M."/>
            <person name="Ming W."/>
            <person name="Munidasa M."/>
            <person name="Muniz J."/>
            <person name="Nguyen L."/>
            <person name="Hughes D."/>
            <person name="Osuji N."/>
            <person name="Pu L.-L."/>
            <person name="Puazo M."/>
            <person name="Qu C."/>
            <person name="Quiroz J."/>
            <person name="Raj R."/>
            <person name="Weissenberger G."/>
            <person name="Xin Y."/>
            <person name="Zou X."/>
            <person name="Han Y."/>
            <person name="Worley K."/>
            <person name="Muzny D."/>
            <person name="Gibbs R."/>
        </authorList>
    </citation>
    <scope>NUCLEOTIDE SEQUENCE</scope>
    <source>
        <strain evidence="8">Sampled in the wild</strain>
    </source>
</reference>
<feature type="transmembrane region" description="Helical" evidence="7">
    <location>
        <begin position="34"/>
        <end position="55"/>
    </location>
</feature>
<dbReference type="PANTHER" id="PTHR23504">
    <property type="entry name" value="MAJOR FACILITATOR SUPERFAMILY DOMAIN-CONTAINING PROTEIN 10"/>
    <property type="match status" value="1"/>
</dbReference>
<protein>
    <recommendedName>
        <fullName evidence="10">Major facilitator superfamily (MFS) profile domain-containing protein</fullName>
    </recommendedName>
</protein>
<evidence type="ECO:0000256" key="7">
    <source>
        <dbReference type="SAM" id="Phobius"/>
    </source>
</evidence>
<name>A0A8K0KQB1_LADFU</name>
<evidence type="ECO:0000256" key="2">
    <source>
        <dbReference type="ARBA" id="ARBA00022448"/>
    </source>
</evidence>
<dbReference type="OrthoDB" id="196650at2759"/>
<evidence type="ECO:0000256" key="1">
    <source>
        <dbReference type="ARBA" id="ARBA00004141"/>
    </source>
</evidence>
<organism evidence="8 9">
    <name type="scientific">Ladona fulva</name>
    <name type="common">Scarce chaser dragonfly</name>
    <name type="synonym">Libellula fulva</name>
    <dbReference type="NCBI Taxonomy" id="123851"/>
    <lineage>
        <taxon>Eukaryota</taxon>
        <taxon>Metazoa</taxon>
        <taxon>Ecdysozoa</taxon>
        <taxon>Arthropoda</taxon>
        <taxon>Hexapoda</taxon>
        <taxon>Insecta</taxon>
        <taxon>Pterygota</taxon>
        <taxon>Palaeoptera</taxon>
        <taxon>Odonata</taxon>
        <taxon>Epiprocta</taxon>
        <taxon>Anisoptera</taxon>
        <taxon>Libelluloidea</taxon>
        <taxon>Libellulidae</taxon>
        <taxon>Ladona</taxon>
    </lineage>
</organism>
<evidence type="ECO:0000256" key="6">
    <source>
        <dbReference type="SAM" id="MobiDB-lite"/>
    </source>
</evidence>
<sequence length="163" mass="18099">MTFSEQLKEVETLKTGARSKEKGPHNRDNTHPMVYVVFASLLLDLLAFTMILPLLPSLLDLYDSRDSSGLYPYLLSQVKFFQHLVGAPDRFNSVLFGGILGSMFSFLQFVTSPLVGGLSDAYGRKPAMLLCLTSRRGNIGISFNLLPGLLLRVFFLLTSFSVD</sequence>
<feature type="transmembrane region" description="Helical" evidence="7">
    <location>
        <begin position="94"/>
        <end position="118"/>
    </location>
</feature>
<dbReference type="PANTHER" id="PTHR23504:SF31">
    <property type="entry name" value="MAJOR FACILITATOR SUPERFAMILY DOMAIN-CONTAINING PROTEIN 10"/>
    <property type="match status" value="1"/>
</dbReference>
<feature type="transmembrane region" description="Helical" evidence="7">
    <location>
        <begin position="139"/>
        <end position="162"/>
    </location>
</feature>
<reference evidence="8" key="1">
    <citation type="submission" date="2013-04" db="EMBL/GenBank/DDBJ databases">
        <authorList>
            <person name="Qu J."/>
            <person name="Murali S.C."/>
            <person name="Bandaranaike D."/>
            <person name="Bellair M."/>
            <person name="Blankenburg K."/>
            <person name="Chao H."/>
            <person name="Dinh H."/>
            <person name="Doddapaneni H."/>
            <person name="Downs B."/>
            <person name="Dugan-Rocha S."/>
            <person name="Elkadiri S."/>
            <person name="Gnanaolivu R.D."/>
            <person name="Hernandez B."/>
            <person name="Javaid M."/>
            <person name="Jayaseelan J.C."/>
            <person name="Lee S."/>
            <person name="Li M."/>
            <person name="Ming W."/>
            <person name="Munidasa M."/>
            <person name="Muniz J."/>
            <person name="Nguyen L."/>
            <person name="Ongeri F."/>
            <person name="Osuji N."/>
            <person name="Pu L.-L."/>
            <person name="Puazo M."/>
            <person name="Qu C."/>
            <person name="Quiroz J."/>
            <person name="Raj R."/>
            <person name="Weissenberger G."/>
            <person name="Xin Y."/>
            <person name="Zou X."/>
            <person name="Han Y."/>
            <person name="Richards S."/>
            <person name="Worley K."/>
            <person name="Muzny D."/>
            <person name="Gibbs R."/>
        </authorList>
    </citation>
    <scope>NUCLEOTIDE SEQUENCE</scope>
    <source>
        <strain evidence="8">Sampled in the wild</strain>
    </source>
</reference>
<dbReference type="GO" id="GO:0031526">
    <property type="term" value="C:brush border membrane"/>
    <property type="evidence" value="ECO:0007669"/>
    <property type="project" value="TreeGrafter"/>
</dbReference>
<gene>
    <name evidence="8" type="ORF">J437_LFUL018425</name>
</gene>
<evidence type="ECO:0000313" key="9">
    <source>
        <dbReference type="Proteomes" id="UP000792457"/>
    </source>
</evidence>
<evidence type="ECO:0000313" key="8">
    <source>
        <dbReference type="EMBL" id="KAG8239065.1"/>
    </source>
</evidence>
<evidence type="ECO:0008006" key="10">
    <source>
        <dbReference type="Google" id="ProtNLM"/>
    </source>
</evidence>
<proteinExistence type="predicted"/>
<dbReference type="SUPFAM" id="SSF103473">
    <property type="entry name" value="MFS general substrate transporter"/>
    <property type="match status" value="1"/>
</dbReference>
<dbReference type="Gene3D" id="1.20.1250.20">
    <property type="entry name" value="MFS general substrate transporter like domains"/>
    <property type="match status" value="1"/>
</dbReference>
<keyword evidence="2" id="KW-0813">Transport</keyword>
<dbReference type="EMBL" id="KZ309503">
    <property type="protein sequence ID" value="KAG8239065.1"/>
    <property type="molecule type" value="Genomic_DNA"/>
</dbReference>
<comment type="caution">
    <text evidence="8">The sequence shown here is derived from an EMBL/GenBank/DDBJ whole genome shotgun (WGS) entry which is preliminary data.</text>
</comment>
<keyword evidence="4 7" id="KW-1133">Transmembrane helix</keyword>
<accession>A0A8K0KQB1</accession>
<keyword evidence="9" id="KW-1185">Reference proteome</keyword>
<evidence type="ECO:0000256" key="3">
    <source>
        <dbReference type="ARBA" id="ARBA00022692"/>
    </source>
</evidence>
<evidence type="ECO:0000256" key="5">
    <source>
        <dbReference type="ARBA" id="ARBA00023136"/>
    </source>
</evidence>
<dbReference type="InterPro" id="IPR036259">
    <property type="entry name" value="MFS_trans_sf"/>
</dbReference>
<comment type="subcellular location">
    <subcellularLocation>
        <location evidence="1">Membrane</location>
        <topology evidence="1">Multi-pass membrane protein</topology>
    </subcellularLocation>
</comment>
<evidence type="ECO:0000256" key="4">
    <source>
        <dbReference type="ARBA" id="ARBA00022989"/>
    </source>
</evidence>